<accession>A0A1G4M7F7</accession>
<organism evidence="2 3">
    <name type="scientific">Lachancea fermentati</name>
    <name type="common">Zygosaccharomyces fermentati</name>
    <dbReference type="NCBI Taxonomy" id="4955"/>
    <lineage>
        <taxon>Eukaryota</taxon>
        <taxon>Fungi</taxon>
        <taxon>Dikarya</taxon>
        <taxon>Ascomycota</taxon>
        <taxon>Saccharomycotina</taxon>
        <taxon>Saccharomycetes</taxon>
        <taxon>Saccharomycetales</taxon>
        <taxon>Saccharomycetaceae</taxon>
        <taxon>Lachancea</taxon>
    </lineage>
</organism>
<sequence>MSQQGSYSCPSEQFSSPPRCRSLGPRPSFDQSPDSPPFHTICSSPDTSDSSIVEKLTSERYNDYTRTHRPFSSPIRSEPRTRRQAERRQQALEEKALKMRGGRDQMHLDVMKLQKESEQRALAEQAAEHSLNPDAAAELELQERAVYRRPSTNHDGDDDDEDEDELIHLLAEREYCEQLLQLEQQQIEDMLARFSIT</sequence>
<dbReference type="EMBL" id="LT598489">
    <property type="protein sequence ID" value="SCV99734.1"/>
    <property type="molecule type" value="Genomic_DNA"/>
</dbReference>
<dbReference type="Proteomes" id="UP000190831">
    <property type="component" value="Chromosome B"/>
</dbReference>
<dbReference type="AlphaFoldDB" id="A0A1G4M7F7"/>
<keyword evidence="3" id="KW-1185">Reference proteome</keyword>
<feature type="compositionally biased region" description="Basic and acidic residues" evidence="1">
    <location>
        <begin position="77"/>
        <end position="90"/>
    </location>
</feature>
<evidence type="ECO:0000313" key="3">
    <source>
        <dbReference type="Proteomes" id="UP000190831"/>
    </source>
</evidence>
<feature type="compositionally biased region" description="Polar residues" evidence="1">
    <location>
        <begin position="41"/>
        <end position="51"/>
    </location>
</feature>
<feature type="region of interest" description="Disordered" evidence="1">
    <location>
        <begin position="116"/>
        <end position="164"/>
    </location>
</feature>
<feature type="compositionally biased region" description="Polar residues" evidence="1">
    <location>
        <begin position="1"/>
        <end position="16"/>
    </location>
</feature>
<proteinExistence type="predicted"/>
<evidence type="ECO:0000256" key="1">
    <source>
        <dbReference type="SAM" id="MobiDB-lite"/>
    </source>
</evidence>
<name>A0A1G4M7F7_LACFM</name>
<reference evidence="3" key="1">
    <citation type="submission" date="2016-03" db="EMBL/GenBank/DDBJ databases">
        <authorList>
            <person name="Devillers H."/>
        </authorList>
    </citation>
    <scope>NUCLEOTIDE SEQUENCE [LARGE SCALE GENOMIC DNA]</scope>
</reference>
<feature type="region of interest" description="Disordered" evidence="1">
    <location>
        <begin position="1"/>
        <end position="90"/>
    </location>
</feature>
<evidence type="ECO:0000313" key="2">
    <source>
        <dbReference type="EMBL" id="SCV99734.1"/>
    </source>
</evidence>
<protein>
    <submittedName>
        <fullName evidence="2">LAFE_0B01332g1_1</fullName>
    </submittedName>
</protein>
<feature type="compositionally biased region" description="Basic and acidic residues" evidence="1">
    <location>
        <begin position="56"/>
        <end position="66"/>
    </location>
</feature>
<gene>
    <name evidence="2" type="ORF">LAFE_0B01332G</name>
</gene>